<gene>
    <name evidence="7" type="ORF">L2749_19210</name>
</gene>
<proteinExistence type="inferred from homology"/>
<keyword evidence="2 5" id="KW-0645">Protease</keyword>
<comment type="caution">
    <text evidence="7">The sequence shown here is derived from an EMBL/GenBank/DDBJ whole genome shotgun (WGS) entry which is preliminary data.</text>
</comment>
<keyword evidence="4 5" id="KW-0720">Serine protease</keyword>
<dbReference type="Pfam" id="PF00082">
    <property type="entry name" value="Peptidase_S8"/>
    <property type="match status" value="1"/>
</dbReference>
<dbReference type="SUPFAM" id="SSF52743">
    <property type="entry name" value="Subtilisin-like"/>
    <property type="match status" value="1"/>
</dbReference>
<keyword evidence="3 5" id="KW-0378">Hydrolase</keyword>
<dbReference type="RefSeq" id="WP_188926957.1">
    <property type="nucleotide sequence ID" value="NZ_BMQI01000066.1"/>
</dbReference>
<evidence type="ECO:0000259" key="6">
    <source>
        <dbReference type="Pfam" id="PF00082"/>
    </source>
</evidence>
<dbReference type="PANTHER" id="PTHR43806">
    <property type="entry name" value="PEPTIDASE S8"/>
    <property type="match status" value="1"/>
</dbReference>
<keyword evidence="8" id="KW-1185">Reference proteome</keyword>
<name>A0A9X2CC11_9GAMM</name>
<evidence type="ECO:0000256" key="4">
    <source>
        <dbReference type="ARBA" id="ARBA00022825"/>
    </source>
</evidence>
<protein>
    <submittedName>
        <fullName evidence="7">S8 family peptidase</fullName>
    </submittedName>
</protein>
<dbReference type="GO" id="GO:0004252">
    <property type="term" value="F:serine-type endopeptidase activity"/>
    <property type="evidence" value="ECO:0007669"/>
    <property type="project" value="UniProtKB-UniRule"/>
</dbReference>
<evidence type="ECO:0000313" key="8">
    <source>
        <dbReference type="Proteomes" id="UP001139408"/>
    </source>
</evidence>
<dbReference type="AlphaFoldDB" id="A0A9X2CC11"/>
<evidence type="ECO:0000256" key="2">
    <source>
        <dbReference type="ARBA" id="ARBA00022670"/>
    </source>
</evidence>
<dbReference type="CDD" id="cd04847">
    <property type="entry name" value="Peptidases_S8_Subtilisin_like_2"/>
    <property type="match status" value="1"/>
</dbReference>
<dbReference type="InterPro" id="IPR000209">
    <property type="entry name" value="Peptidase_S8/S53_dom"/>
</dbReference>
<comment type="similarity">
    <text evidence="1 5">Belongs to the peptidase S8 family.</text>
</comment>
<evidence type="ECO:0000256" key="3">
    <source>
        <dbReference type="ARBA" id="ARBA00022801"/>
    </source>
</evidence>
<evidence type="ECO:0000313" key="7">
    <source>
        <dbReference type="EMBL" id="MCL1107349.1"/>
    </source>
</evidence>
<evidence type="ECO:0000256" key="5">
    <source>
        <dbReference type="PROSITE-ProRule" id="PRU01240"/>
    </source>
</evidence>
<feature type="active site" description="Charge relay system" evidence="5">
    <location>
        <position position="336"/>
    </location>
</feature>
<dbReference type="EMBL" id="JAKILJ010000057">
    <property type="protein sequence ID" value="MCL1107349.1"/>
    <property type="molecule type" value="Genomic_DNA"/>
</dbReference>
<dbReference type="InterPro" id="IPR050131">
    <property type="entry name" value="Peptidase_S8_subtilisin-like"/>
</dbReference>
<dbReference type="Gene3D" id="3.40.50.200">
    <property type="entry name" value="Peptidase S8/S53 domain"/>
    <property type="match status" value="1"/>
</dbReference>
<evidence type="ECO:0000256" key="1">
    <source>
        <dbReference type="ARBA" id="ARBA00011073"/>
    </source>
</evidence>
<feature type="active site" description="Charge relay system" evidence="5">
    <location>
        <position position="302"/>
    </location>
</feature>
<dbReference type="PRINTS" id="PR00723">
    <property type="entry name" value="SUBTILISIN"/>
</dbReference>
<dbReference type="InterPro" id="IPR036852">
    <property type="entry name" value="Peptidase_S8/S53_dom_sf"/>
</dbReference>
<dbReference type="GO" id="GO:0006508">
    <property type="term" value="P:proteolysis"/>
    <property type="evidence" value="ECO:0007669"/>
    <property type="project" value="UniProtKB-KW"/>
</dbReference>
<dbReference type="PROSITE" id="PS51892">
    <property type="entry name" value="SUBTILASE"/>
    <property type="match status" value="1"/>
</dbReference>
<dbReference type="PANTHER" id="PTHR43806:SF11">
    <property type="entry name" value="CEREVISIN-RELATED"/>
    <property type="match status" value="1"/>
</dbReference>
<accession>A0A9X2CC11</accession>
<feature type="active site" description="Charge relay system" evidence="5">
    <location>
        <position position="565"/>
    </location>
</feature>
<dbReference type="Proteomes" id="UP001139408">
    <property type="component" value="Unassembled WGS sequence"/>
</dbReference>
<reference evidence="7" key="1">
    <citation type="submission" date="2022-01" db="EMBL/GenBank/DDBJ databases">
        <title>Whole genome-based taxonomy of the Shewanellaceae.</title>
        <authorList>
            <person name="Martin-Rodriguez A.J."/>
        </authorList>
    </citation>
    <scope>NUCLEOTIDE SEQUENCE</scope>
    <source>
        <strain evidence="7">DSM 23803</strain>
    </source>
</reference>
<organism evidence="7 8">
    <name type="scientific">Shewanella algicola</name>
    <dbReference type="NCBI Taxonomy" id="640633"/>
    <lineage>
        <taxon>Bacteria</taxon>
        <taxon>Pseudomonadati</taxon>
        <taxon>Pseudomonadota</taxon>
        <taxon>Gammaproteobacteria</taxon>
        <taxon>Alteromonadales</taxon>
        <taxon>Shewanellaceae</taxon>
        <taxon>Shewanella</taxon>
    </lineage>
</organism>
<dbReference type="InterPro" id="IPR015500">
    <property type="entry name" value="Peptidase_S8_subtilisin-rel"/>
</dbReference>
<feature type="domain" description="Peptidase S8/S53" evidence="6">
    <location>
        <begin position="293"/>
        <end position="632"/>
    </location>
</feature>
<dbReference type="InterPro" id="IPR034074">
    <property type="entry name" value="Y4bN_pept_dom"/>
</dbReference>
<sequence>MANNDFNKPHFFLDSNAISQNFTSPNGGGGGDAQIIPAQNRLIHSGKLRGDLATISTQLITLKDAVTEIPLQMGIGIQVEFESFPDIEMAVESLANTTQKIELHNIKTIIKNDQTRTIATVFIPDGKLHFFEKKITDYLIEKKNVNGSPIDNQKLIDSIQSIRAAGFSAIWSDDDSLLPEDKDESVWWEIWLSTPKRNKQSTNQYLEIIADFTIISRQLEIIVSPHKLRFPEHTVIQVNATQNQLTNNTLLLSRVAEIRSPKVTADFFDSSSTLEQAQWSQDLLARLEQQNSGNEPYICILDSGVNVEHPLLSPFAGINDQLTVTDDRVPTDNNGHGTEMAGLAMWGDLSDILGTDEIVSINHKLESVKVLNNSGDNEGKPLGKITSDAIAIAEIANPDRTRTFSMSLSANTGTDRGRPSSWSSTLDALAVDYLGEGENPRLFTICAGNVLFDGSMEYPYYNQLQDVHDPAQAWNSITVGAYTNKITISESCDYEPLAQFGGLSPYSTTSVLWDRRNAPIKPEVVFEGGNVGKDQLGCVGMQDLHLLSTYHDFSQRYFQTSNATSAATALAARFTAQITAEYPDLWPETIRALTVHSADWANNMYSLISAQRSDKNITKNAMSNLTRMVGFGIPNLEKAIRSANNSFSVVIQDVMQPFYKDGSIKTKDMHLHNLPWPKQALQAIAEANVELTVTLSYFIEPNPSSRNILNKYSYASHQLRFDVKRPEESDFDFIRRINAAADGDKPGDSPSDSNWLLGATNRHKGSIHKDIWKGSAAELAERGKIVIYPASGWWKTRTSHERWNSMARYSLIISLSVPDVDVDIYTEVKTKIAAMATASSTVRIDI</sequence>